<reference evidence="2" key="1">
    <citation type="journal article" date="2012" name="Nature">
        <title>The oyster genome reveals stress adaptation and complexity of shell formation.</title>
        <authorList>
            <person name="Zhang G."/>
            <person name="Fang X."/>
            <person name="Guo X."/>
            <person name="Li L."/>
            <person name="Luo R."/>
            <person name="Xu F."/>
            <person name="Yang P."/>
            <person name="Zhang L."/>
            <person name="Wang X."/>
            <person name="Qi H."/>
            <person name="Xiong Z."/>
            <person name="Que H."/>
            <person name="Xie Y."/>
            <person name="Holland P.W."/>
            <person name="Paps J."/>
            <person name="Zhu Y."/>
            <person name="Wu F."/>
            <person name="Chen Y."/>
            <person name="Wang J."/>
            <person name="Peng C."/>
            <person name="Meng J."/>
            <person name="Yang L."/>
            <person name="Liu J."/>
            <person name="Wen B."/>
            <person name="Zhang N."/>
            <person name="Huang Z."/>
            <person name="Zhu Q."/>
            <person name="Feng Y."/>
            <person name="Mount A."/>
            <person name="Hedgecock D."/>
            <person name="Xu Z."/>
            <person name="Liu Y."/>
            <person name="Domazet-Loso T."/>
            <person name="Du Y."/>
            <person name="Sun X."/>
            <person name="Zhang S."/>
            <person name="Liu B."/>
            <person name="Cheng P."/>
            <person name="Jiang X."/>
            <person name="Li J."/>
            <person name="Fan D."/>
            <person name="Wang W."/>
            <person name="Fu W."/>
            <person name="Wang T."/>
            <person name="Wang B."/>
            <person name="Zhang J."/>
            <person name="Peng Z."/>
            <person name="Li Y."/>
            <person name="Li N."/>
            <person name="Wang J."/>
            <person name="Chen M."/>
            <person name="He Y."/>
            <person name="Tan F."/>
            <person name="Song X."/>
            <person name="Zheng Q."/>
            <person name="Huang R."/>
            <person name="Yang H."/>
            <person name="Du X."/>
            <person name="Chen L."/>
            <person name="Yang M."/>
            <person name="Gaffney P.M."/>
            <person name="Wang S."/>
            <person name="Luo L."/>
            <person name="She Z."/>
            <person name="Ming Y."/>
            <person name="Huang W."/>
            <person name="Zhang S."/>
            <person name="Huang B."/>
            <person name="Zhang Y."/>
            <person name="Qu T."/>
            <person name="Ni P."/>
            <person name="Miao G."/>
            <person name="Wang J."/>
            <person name="Wang Q."/>
            <person name="Steinberg C.E."/>
            <person name="Wang H."/>
            <person name="Li N."/>
            <person name="Qian L."/>
            <person name="Zhang G."/>
            <person name="Li Y."/>
            <person name="Yang H."/>
            <person name="Liu X."/>
            <person name="Wang J."/>
            <person name="Yin Y."/>
            <person name="Wang J."/>
        </authorList>
    </citation>
    <scope>NUCLEOTIDE SEQUENCE [LARGE SCALE GENOMIC DNA]</scope>
    <source>
        <strain evidence="2">05x7-T-G4-1.051#20</strain>
    </source>
</reference>
<dbReference type="EMBL" id="JH816862">
    <property type="protein sequence ID" value="EKC31338.1"/>
    <property type="molecule type" value="Genomic_DNA"/>
</dbReference>
<accession>K1QBK8</accession>
<gene>
    <name evidence="2" type="ORF">CGI_10014027</name>
</gene>
<feature type="compositionally biased region" description="Polar residues" evidence="1">
    <location>
        <begin position="44"/>
        <end position="61"/>
    </location>
</feature>
<evidence type="ECO:0000256" key="1">
    <source>
        <dbReference type="SAM" id="MobiDB-lite"/>
    </source>
</evidence>
<dbReference type="AlphaFoldDB" id="K1QBK8"/>
<organism evidence="2">
    <name type="scientific">Magallana gigas</name>
    <name type="common">Pacific oyster</name>
    <name type="synonym">Crassostrea gigas</name>
    <dbReference type="NCBI Taxonomy" id="29159"/>
    <lineage>
        <taxon>Eukaryota</taxon>
        <taxon>Metazoa</taxon>
        <taxon>Spiralia</taxon>
        <taxon>Lophotrochozoa</taxon>
        <taxon>Mollusca</taxon>
        <taxon>Bivalvia</taxon>
        <taxon>Autobranchia</taxon>
        <taxon>Pteriomorphia</taxon>
        <taxon>Ostreida</taxon>
        <taxon>Ostreoidea</taxon>
        <taxon>Ostreidae</taxon>
        <taxon>Magallana</taxon>
    </lineage>
</organism>
<protein>
    <submittedName>
        <fullName evidence="2">Uncharacterized protein</fullName>
    </submittedName>
</protein>
<name>K1QBK8_MAGGI</name>
<sequence length="305" mass="33952">MSTKTPTKVPTNVPNKSGPGADVGKRRLSSDGQTPKPTPKQVKMATNSSPNTPGKSGRSNISHADYETFVEKMTIIADAVDKLQKGQSTLQSIVESKLDKFKNEFVQGINEKFKAMKSDIDLELSIHKNKIDTLSQTIDSIMERLELVENGDRPIYESGERGVVHNPLEDPDFTIIATNVKFEPSEDILSVAKELVAHLDDSAQVVAAARLKNRKIDKPGLVKISFARVEQKIRVLRAKRKLGEISDYRSVFLRSSKSHTERLIELNARTILNEMPNGKDFRITANGRIVKKTDNEPNTRDESSS</sequence>
<feature type="compositionally biased region" description="Low complexity" evidence="1">
    <location>
        <begin position="1"/>
        <end position="16"/>
    </location>
</feature>
<dbReference type="InParanoid" id="K1QBK8"/>
<feature type="region of interest" description="Disordered" evidence="1">
    <location>
        <begin position="1"/>
        <end position="61"/>
    </location>
</feature>
<evidence type="ECO:0000313" key="2">
    <source>
        <dbReference type="EMBL" id="EKC31338.1"/>
    </source>
</evidence>
<proteinExistence type="predicted"/>
<dbReference type="HOGENOM" id="CLU_079464_0_0_1"/>